<dbReference type="InterPro" id="IPR014048">
    <property type="entry name" value="MethylDNA_cys_MeTrfase_DNA-bd"/>
</dbReference>
<reference evidence="8 9" key="1">
    <citation type="journal article" date="2016" name="Nat. Commun.">
        <title>Thousands of microbial genomes shed light on interconnected biogeochemical processes in an aquifer system.</title>
        <authorList>
            <person name="Anantharaman K."/>
            <person name="Brown C.T."/>
            <person name="Hug L.A."/>
            <person name="Sharon I."/>
            <person name="Castelle C.J."/>
            <person name="Probst A.J."/>
            <person name="Thomas B.C."/>
            <person name="Singh A."/>
            <person name="Wilkins M.J."/>
            <person name="Karaoz U."/>
            <person name="Brodie E.L."/>
            <person name="Williams K.H."/>
            <person name="Hubbard S.S."/>
            <person name="Banfield J.F."/>
        </authorList>
    </citation>
    <scope>NUCLEOTIDE SEQUENCE [LARGE SCALE GENOMIC DNA]</scope>
</reference>
<evidence type="ECO:0000256" key="1">
    <source>
        <dbReference type="ARBA" id="ARBA00001286"/>
    </source>
</evidence>
<comment type="caution">
    <text evidence="8">The sequence shown here is derived from an EMBL/GenBank/DDBJ whole genome shotgun (WGS) entry which is preliminary data.</text>
</comment>
<dbReference type="Proteomes" id="UP000177564">
    <property type="component" value="Unassembled WGS sequence"/>
</dbReference>
<dbReference type="AlphaFoldDB" id="A0A1F4XQL6"/>
<dbReference type="GO" id="GO:0003908">
    <property type="term" value="F:methylated-DNA-[protein]-cysteine S-methyltransferase activity"/>
    <property type="evidence" value="ECO:0007669"/>
    <property type="project" value="UniProtKB-EC"/>
</dbReference>
<gene>
    <name evidence="8" type="ORF">A3D68_01530</name>
</gene>
<proteinExistence type="predicted"/>
<sequence>MAQKPHNFSKKVYAVVKEIPRGKTLSYKQVASRAGNPKAARAVGTLLARNYDPKIPCHRVIRSDGSVGDYNRGGPGRKVELLLKERKWH</sequence>
<dbReference type="NCBIfam" id="TIGR00589">
    <property type="entry name" value="ogt"/>
    <property type="match status" value="1"/>
</dbReference>
<comment type="catalytic activity">
    <reaction evidence="6">
        <text>a 6-O-methyl-2'-deoxyguanosine in DNA + L-cysteinyl-[protein] = S-methyl-L-cysteinyl-[protein] + a 2'-deoxyguanosine in DNA</text>
        <dbReference type="Rhea" id="RHEA:24000"/>
        <dbReference type="Rhea" id="RHEA-COMP:10131"/>
        <dbReference type="Rhea" id="RHEA-COMP:10132"/>
        <dbReference type="Rhea" id="RHEA-COMP:11367"/>
        <dbReference type="Rhea" id="RHEA-COMP:11368"/>
        <dbReference type="ChEBI" id="CHEBI:29950"/>
        <dbReference type="ChEBI" id="CHEBI:82612"/>
        <dbReference type="ChEBI" id="CHEBI:85445"/>
        <dbReference type="ChEBI" id="CHEBI:85448"/>
        <dbReference type="EC" id="2.1.1.63"/>
    </reaction>
</comment>
<evidence type="ECO:0000256" key="6">
    <source>
        <dbReference type="ARBA" id="ARBA00049348"/>
    </source>
</evidence>
<dbReference type="InterPro" id="IPR036388">
    <property type="entry name" value="WH-like_DNA-bd_sf"/>
</dbReference>
<dbReference type="CDD" id="cd06445">
    <property type="entry name" value="ATase"/>
    <property type="match status" value="1"/>
</dbReference>
<dbReference type="STRING" id="1797240.A3D68_01530"/>
<name>A0A1F4XQL6_9BACT</name>
<dbReference type="Pfam" id="PF01035">
    <property type="entry name" value="DNA_binding_1"/>
    <property type="match status" value="1"/>
</dbReference>
<dbReference type="GO" id="GO:0006281">
    <property type="term" value="P:DNA repair"/>
    <property type="evidence" value="ECO:0007669"/>
    <property type="project" value="UniProtKB-KW"/>
</dbReference>
<keyword evidence="3 8" id="KW-0808">Transferase</keyword>
<keyword evidence="4" id="KW-0227">DNA damage</keyword>
<dbReference type="PANTHER" id="PTHR10815">
    <property type="entry name" value="METHYLATED-DNA--PROTEIN-CYSTEINE METHYLTRANSFERASE"/>
    <property type="match status" value="1"/>
</dbReference>
<accession>A0A1F4XQL6</accession>
<dbReference type="GO" id="GO:0032259">
    <property type="term" value="P:methylation"/>
    <property type="evidence" value="ECO:0007669"/>
    <property type="project" value="UniProtKB-KW"/>
</dbReference>
<evidence type="ECO:0000259" key="7">
    <source>
        <dbReference type="Pfam" id="PF01035"/>
    </source>
</evidence>
<dbReference type="EMBL" id="MEWU01000008">
    <property type="protein sequence ID" value="OGC83868.1"/>
    <property type="molecule type" value="Genomic_DNA"/>
</dbReference>
<dbReference type="PROSITE" id="PS00374">
    <property type="entry name" value="MGMT"/>
    <property type="match status" value="1"/>
</dbReference>
<evidence type="ECO:0000256" key="2">
    <source>
        <dbReference type="ARBA" id="ARBA00022603"/>
    </source>
</evidence>
<keyword evidence="2 8" id="KW-0489">Methyltransferase</keyword>
<protein>
    <submittedName>
        <fullName evidence="8">6-O-methylguanine DNA methyltransferase</fullName>
    </submittedName>
</protein>
<feature type="domain" description="Methylated-DNA-[protein]-cysteine S-methyltransferase DNA binding" evidence="7">
    <location>
        <begin position="7"/>
        <end position="86"/>
    </location>
</feature>
<dbReference type="PANTHER" id="PTHR10815:SF13">
    <property type="entry name" value="METHYLATED-DNA--PROTEIN-CYSTEINE METHYLTRANSFERASE"/>
    <property type="match status" value="1"/>
</dbReference>
<keyword evidence="5" id="KW-0234">DNA repair</keyword>
<dbReference type="InterPro" id="IPR001497">
    <property type="entry name" value="MethylDNA_cys_MeTrfase_AS"/>
</dbReference>
<evidence type="ECO:0000256" key="5">
    <source>
        <dbReference type="ARBA" id="ARBA00023204"/>
    </source>
</evidence>
<comment type="catalytic activity">
    <reaction evidence="1">
        <text>a 4-O-methyl-thymidine in DNA + L-cysteinyl-[protein] = a thymidine in DNA + S-methyl-L-cysteinyl-[protein]</text>
        <dbReference type="Rhea" id="RHEA:53428"/>
        <dbReference type="Rhea" id="RHEA-COMP:10131"/>
        <dbReference type="Rhea" id="RHEA-COMP:10132"/>
        <dbReference type="Rhea" id="RHEA-COMP:13555"/>
        <dbReference type="Rhea" id="RHEA-COMP:13556"/>
        <dbReference type="ChEBI" id="CHEBI:29950"/>
        <dbReference type="ChEBI" id="CHEBI:82612"/>
        <dbReference type="ChEBI" id="CHEBI:137386"/>
        <dbReference type="ChEBI" id="CHEBI:137387"/>
        <dbReference type="EC" id="2.1.1.63"/>
    </reaction>
</comment>
<dbReference type="InterPro" id="IPR036217">
    <property type="entry name" value="MethylDNA_cys_MeTrfase_DNAb"/>
</dbReference>
<evidence type="ECO:0000256" key="3">
    <source>
        <dbReference type="ARBA" id="ARBA00022679"/>
    </source>
</evidence>
<evidence type="ECO:0000313" key="8">
    <source>
        <dbReference type="EMBL" id="OGC83868.1"/>
    </source>
</evidence>
<organism evidence="8 9">
    <name type="scientific">Candidatus Adlerbacteria bacterium RIFCSPHIGHO2_02_FULL_52_17</name>
    <dbReference type="NCBI Taxonomy" id="1797240"/>
    <lineage>
        <taxon>Bacteria</taxon>
        <taxon>Candidatus Adleribacteriota</taxon>
    </lineage>
</organism>
<evidence type="ECO:0000256" key="4">
    <source>
        <dbReference type="ARBA" id="ARBA00022763"/>
    </source>
</evidence>
<evidence type="ECO:0000313" key="9">
    <source>
        <dbReference type="Proteomes" id="UP000177564"/>
    </source>
</evidence>
<dbReference type="SUPFAM" id="SSF46767">
    <property type="entry name" value="Methylated DNA-protein cysteine methyltransferase, C-terminal domain"/>
    <property type="match status" value="1"/>
</dbReference>
<dbReference type="Gene3D" id="1.10.10.10">
    <property type="entry name" value="Winged helix-like DNA-binding domain superfamily/Winged helix DNA-binding domain"/>
    <property type="match status" value="1"/>
</dbReference>